<evidence type="ECO:0000313" key="2">
    <source>
        <dbReference type="EMBL" id="MDX8416466.1"/>
    </source>
</evidence>
<feature type="transmembrane region" description="Helical" evidence="1">
    <location>
        <begin position="132"/>
        <end position="154"/>
    </location>
</feature>
<keyword evidence="1" id="KW-0812">Transmembrane</keyword>
<name>A0ABU4WIS6_9FIRM</name>
<comment type="caution">
    <text evidence="2">The sequence shown here is derived from an EMBL/GenBank/DDBJ whole genome shotgun (WGS) entry which is preliminary data.</text>
</comment>
<organism evidence="2 3">
    <name type="scientific">Absicoccus intestinalis</name>
    <dbReference type="NCBI Taxonomy" id="2926319"/>
    <lineage>
        <taxon>Bacteria</taxon>
        <taxon>Bacillati</taxon>
        <taxon>Bacillota</taxon>
        <taxon>Erysipelotrichia</taxon>
        <taxon>Erysipelotrichales</taxon>
        <taxon>Erysipelotrichaceae</taxon>
        <taxon>Absicoccus</taxon>
    </lineage>
</organism>
<feature type="transmembrane region" description="Helical" evidence="1">
    <location>
        <begin position="12"/>
        <end position="32"/>
    </location>
</feature>
<gene>
    <name evidence="2" type="ORF">MOZ64_01205</name>
</gene>
<dbReference type="RefSeq" id="WP_320324801.1">
    <property type="nucleotide sequence ID" value="NZ_JALBUS010000002.1"/>
</dbReference>
<proteinExistence type="predicted"/>
<evidence type="ECO:0000256" key="1">
    <source>
        <dbReference type="SAM" id="Phobius"/>
    </source>
</evidence>
<keyword evidence="1" id="KW-0472">Membrane</keyword>
<keyword evidence="3" id="KW-1185">Reference proteome</keyword>
<evidence type="ECO:0000313" key="3">
    <source>
        <dbReference type="Proteomes" id="UP001285244"/>
    </source>
</evidence>
<reference evidence="2 3" key="1">
    <citation type="submission" date="2022-03" db="EMBL/GenBank/DDBJ databases">
        <title>Novel taxa within the pig intestine.</title>
        <authorList>
            <person name="Wylensek D."/>
            <person name="Bishof K."/>
            <person name="Afrizal A."/>
            <person name="Clavel T."/>
        </authorList>
    </citation>
    <scope>NUCLEOTIDE SEQUENCE [LARGE SCALE GENOMIC DNA]</scope>
    <source>
        <strain evidence="2 3">Cla-KB-P134</strain>
    </source>
</reference>
<protein>
    <recommendedName>
        <fullName evidence="4">DUF4149 domain-containing protein</fullName>
    </recommendedName>
</protein>
<dbReference type="EMBL" id="JALBUS010000002">
    <property type="protein sequence ID" value="MDX8416466.1"/>
    <property type="molecule type" value="Genomic_DNA"/>
</dbReference>
<feature type="transmembrane region" description="Helical" evidence="1">
    <location>
        <begin position="52"/>
        <end position="74"/>
    </location>
</feature>
<sequence>MKKILTYRNSLIACVVSGLLGLVTCFVGVYFLSTLSAAPTVSAMGTVSKYLWLVKGNILCLLVLSIFWIIHLVFNHKKPIKEWIPILFTWICFVASILAWPTLNQVHQVLLHPTMLNLLSIMDLKQAKMNHMIILLVIGIFGMLVNGMLSMIYLMKIHNKTQS</sequence>
<evidence type="ECO:0008006" key="4">
    <source>
        <dbReference type="Google" id="ProtNLM"/>
    </source>
</evidence>
<keyword evidence="1" id="KW-1133">Transmembrane helix</keyword>
<dbReference type="Proteomes" id="UP001285244">
    <property type="component" value="Unassembled WGS sequence"/>
</dbReference>
<feature type="transmembrane region" description="Helical" evidence="1">
    <location>
        <begin position="86"/>
        <end position="103"/>
    </location>
</feature>
<accession>A0ABU4WIS6</accession>